<keyword evidence="4" id="KW-1185">Reference proteome</keyword>
<dbReference type="PANTHER" id="PTHR11092:SF0">
    <property type="entry name" value="EPIMERASE FAMILY PROTEIN SDR39U1"/>
    <property type="match status" value="1"/>
</dbReference>
<dbReference type="Gene3D" id="3.40.50.720">
    <property type="entry name" value="NAD(P)-binding Rossmann-like Domain"/>
    <property type="match status" value="1"/>
</dbReference>
<dbReference type="VEuPathDB" id="AmoebaDB:NAEGRDRAFT_49407"/>
<dbReference type="SUPFAM" id="SSF51735">
    <property type="entry name" value="NAD(P)-binding Rossmann-fold domains"/>
    <property type="match status" value="1"/>
</dbReference>
<dbReference type="OrthoDB" id="276721at2759"/>
<dbReference type="Pfam" id="PF08338">
    <property type="entry name" value="DUF1731"/>
    <property type="match status" value="1"/>
</dbReference>
<proteinExistence type="predicted"/>
<dbReference type="AlphaFoldDB" id="D2VGS2"/>
<name>D2VGS2_NAEGR</name>
<feature type="domain" description="DUF1731" evidence="2">
    <location>
        <begin position="360"/>
        <end position="405"/>
    </location>
</feature>
<dbReference type="EMBL" id="GG738870">
    <property type="protein sequence ID" value="EFC44017.1"/>
    <property type="molecule type" value="Genomic_DNA"/>
</dbReference>
<dbReference type="GeneID" id="8848032"/>
<dbReference type="InterPro" id="IPR013549">
    <property type="entry name" value="DUF1731"/>
</dbReference>
<dbReference type="Pfam" id="PF01370">
    <property type="entry name" value="Epimerase"/>
    <property type="match status" value="1"/>
</dbReference>
<organism evidence="4">
    <name type="scientific">Naegleria gruberi</name>
    <name type="common">Amoeba</name>
    <dbReference type="NCBI Taxonomy" id="5762"/>
    <lineage>
        <taxon>Eukaryota</taxon>
        <taxon>Discoba</taxon>
        <taxon>Heterolobosea</taxon>
        <taxon>Tetramitia</taxon>
        <taxon>Eutetramitia</taxon>
        <taxon>Vahlkampfiidae</taxon>
        <taxon>Naegleria</taxon>
    </lineage>
</organism>
<evidence type="ECO:0000259" key="1">
    <source>
        <dbReference type="Pfam" id="PF01370"/>
    </source>
</evidence>
<dbReference type="PANTHER" id="PTHR11092">
    <property type="entry name" value="SUGAR NUCLEOTIDE EPIMERASE RELATED"/>
    <property type="match status" value="1"/>
</dbReference>
<dbReference type="InterPro" id="IPR001509">
    <property type="entry name" value="Epimerase_deHydtase"/>
</dbReference>
<feature type="domain" description="NAD-dependent epimerase/dehydratase" evidence="1">
    <location>
        <begin position="54"/>
        <end position="323"/>
    </location>
</feature>
<protein>
    <submittedName>
        <fullName evidence="3">Predicted protein</fullName>
    </submittedName>
</protein>
<evidence type="ECO:0000259" key="2">
    <source>
        <dbReference type="Pfam" id="PF08338"/>
    </source>
</evidence>
<sequence>MIKSIKQQHSMAKFMMKTTANQNVMIFHQAKQQGFHQNVKLANNQNAQLSHLVIGGGSGFLGKQVLKQLLKSHKGAAGDGFTQFQDELSNLSQITIISRNPKETKLALEKELKNLNLEKNSLIQIGVKNWKDDDSVFLFNHQIFDEKETYGRDKKVAAINLSGVSIGKQSWTPKYRKEIFESRTKTTLDLIQYLDSFGESASTFIGTSAVGFYPCTTDGNQTNVYTEDLTTPANNQFGELTNAVEEAIKNTNSNNIKNKIIMRPGVLIGKGGGVLNDMMVPYIGLAIPIVFGNGNQPFSCIHLEDAANMYIHALYQNFNSQNKQVAIYNTVMPELVNFKQFVKCLNSKANPFSFPLIPFPYSIVKTIFGKERAQLLCEGQFVLPARAQQENFQFKYPTLDSMIEQVTSRK</sequence>
<dbReference type="InParanoid" id="D2VGS2"/>
<accession>D2VGS2</accession>
<reference evidence="3 4" key="1">
    <citation type="journal article" date="2010" name="Cell">
        <title>The genome of Naegleria gruberi illuminates early eukaryotic versatility.</title>
        <authorList>
            <person name="Fritz-Laylin L.K."/>
            <person name="Prochnik S.E."/>
            <person name="Ginger M.L."/>
            <person name="Dacks J.B."/>
            <person name="Carpenter M.L."/>
            <person name="Field M.C."/>
            <person name="Kuo A."/>
            <person name="Paredez A."/>
            <person name="Chapman J."/>
            <person name="Pham J."/>
            <person name="Shu S."/>
            <person name="Neupane R."/>
            <person name="Cipriano M."/>
            <person name="Mancuso J."/>
            <person name="Tu H."/>
            <person name="Salamov A."/>
            <person name="Lindquist E."/>
            <person name="Shapiro H."/>
            <person name="Lucas S."/>
            <person name="Grigoriev I.V."/>
            <person name="Cande W.Z."/>
            <person name="Fulton C."/>
            <person name="Rokhsar D.S."/>
            <person name="Dawson S.C."/>
        </authorList>
    </citation>
    <scope>NUCLEOTIDE SEQUENCE [LARGE SCALE GENOMIC DNA]</scope>
    <source>
        <strain evidence="3 4">NEG-M</strain>
    </source>
</reference>
<dbReference type="RefSeq" id="XP_002676761.1">
    <property type="nucleotide sequence ID" value="XM_002676715.1"/>
</dbReference>
<evidence type="ECO:0000313" key="3">
    <source>
        <dbReference type="EMBL" id="EFC44017.1"/>
    </source>
</evidence>
<evidence type="ECO:0000313" key="4">
    <source>
        <dbReference type="Proteomes" id="UP000006671"/>
    </source>
</evidence>
<dbReference type="eggNOG" id="KOG3019">
    <property type="taxonomic scope" value="Eukaryota"/>
</dbReference>
<dbReference type="KEGG" id="ngr:NAEGRDRAFT_49407"/>
<dbReference type="InterPro" id="IPR036291">
    <property type="entry name" value="NAD(P)-bd_dom_sf"/>
</dbReference>
<gene>
    <name evidence="3" type="ORF">NAEGRDRAFT_49407</name>
</gene>
<dbReference type="Proteomes" id="UP000006671">
    <property type="component" value="Unassembled WGS sequence"/>
</dbReference>